<keyword evidence="1" id="KW-1133">Transmembrane helix</keyword>
<evidence type="ECO:0000313" key="2">
    <source>
        <dbReference type="EMBL" id="MPL93072.1"/>
    </source>
</evidence>
<protein>
    <recommendedName>
        <fullName evidence="3">CDP-alcohol phosphatidyltransferase</fullName>
    </recommendedName>
</protein>
<dbReference type="EMBL" id="VSSQ01000380">
    <property type="protein sequence ID" value="MPL93072.1"/>
    <property type="molecule type" value="Genomic_DNA"/>
</dbReference>
<feature type="transmembrane region" description="Helical" evidence="1">
    <location>
        <begin position="31"/>
        <end position="51"/>
    </location>
</feature>
<dbReference type="AlphaFoldDB" id="A0A644VRC1"/>
<feature type="transmembrane region" description="Helical" evidence="1">
    <location>
        <begin position="57"/>
        <end position="83"/>
    </location>
</feature>
<evidence type="ECO:0000256" key="1">
    <source>
        <dbReference type="SAM" id="Phobius"/>
    </source>
</evidence>
<dbReference type="InterPro" id="IPR000462">
    <property type="entry name" value="CDP-OH_P_trans"/>
</dbReference>
<dbReference type="Gene3D" id="1.20.120.1760">
    <property type="match status" value="1"/>
</dbReference>
<accession>A0A644VRC1</accession>
<gene>
    <name evidence="2" type="ORF">SDC9_39197</name>
</gene>
<name>A0A644VRC1_9ZZZZ</name>
<reference evidence="2" key="1">
    <citation type="submission" date="2019-08" db="EMBL/GenBank/DDBJ databases">
        <authorList>
            <person name="Kucharzyk K."/>
            <person name="Murdoch R.W."/>
            <person name="Higgins S."/>
            <person name="Loffler F."/>
        </authorList>
    </citation>
    <scope>NUCLEOTIDE SEQUENCE</scope>
</reference>
<keyword evidence="1" id="KW-0812">Transmembrane</keyword>
<proteinExistence type="predicted"/>
<evidence type="ECO:0008006" key="3">
    <source>
        <dbReference type="Google" id="ProtNLM"/>
    </source>
</evidence>
<dbReference type="GO" id="GO:0008654">
    <property type="term" value="P:phospholipid biosynthetic process"/>
    <property type="evidence" value="ECO:0007669"/>
    <property type="project" value="InterPro"/>
</dbReference>
<feature type="transmembrane region" description="Helical" evidence="1">
    <location>
        <begin position="135"/>
        <end position="155"/>
    </location>
</feature>
<dbReference type="GO" id="GO:0016780">
    <property type="term" value="F:phosphotransferase activity, for other substituted phosphate groups"/>
    <property type="evidence" value="ECO:0007669"/>
    <property type="project" value="InterPro"/>
</dbReference>
<organism evidence="2">
    <name type="scientific">bioreactor metagenome</name>
    <dbReference type="NCBI Taxonomy" id="1076179"/>
    <lineage>
        <taxon>unclassified sequences</taxon>
        <taxon>metagenomes</taxon>
        <taxon>ecological metagenomes</taxon>
    </lineage>
</organism>
<feature type="transmembrane region" description="Helical" evidence="1">
    <location>
        <begin position="175"/>
        <end position="205"/>
    </location>
</feature>
<feature type="transmembrane region" description="Helical" evidence="1">
    <location>
        <begin position="104"/>
        <end position="129"/>
    </location>
</feature>
<dbReference type="GO" id="GO:0016020">
    <property type="term" value="C:membrane"/>
    <property type="evidence" value="ECO:0007669"/>
    <property type="project" value="InterPro"/>
</dbReference>
<dbReference type="Pfam" id="PF01066">
    <property type="entry name" value="CDP-OH_P_transf"/>
    <property type="match status" value="1"/>
</dbReference>
<sequence>MKNNEKLDNALKAISKDRQRTNMLRRFEQRAIAYLVQRMPLFVSSNMLTGIGFLGNLILALCFVFGAIYSPYFLLFGIIGSFINWFGDSLDGRLAYYRNKPRKWYGFTLDIIVDFVGIIFIGLGFMFYLETQWVVVGYAFIVMYNLEMVIALLRYKITNQYSIDSGFLGPTEVRIAICIALIIEVLFNGLFLYFAILSTLILFIANIKDILQIIKLADLRDKEEKTYF</sequence>
<comment type="caution">
    <text evidence="2">The sequence shown here is derived from an EMBL/GenBank/DDBJ whole genome shotgun (WGS) entry which is preliminary data.</text>
</comment>
<dbReference type="InterPro" id="IPR043130">
    <property type="entry name" value="CDP-OH_PTrfase_TM_dom"/>
</dbReference>
<keyword evidence="1" id="KW-0472">Membrane</keyword>